<dbReference type="Proteomes" id="UP001066276">
    <property type="component" value="Chromosome 11"/>
</dbReference>
<name>A0AAV7LA82_PLEWA</name>
<dbReference type="AlphaFoldDB" id="A0AAV7LA82"/>
<accession>A0AAV7LA82</accession>
<feature type="compositionally biased region" description="Low complexity" evidence="1">
    <location>
        <begin position="22"/>
        <end position="37"/>
    </location>
</feature>
<feature type="compositionally biased region" description="Low complexity" evidence="1">
    <location>
        <begin position="49"/>
        <end position="58"/>
    </location>
</feature>
<evidence type="ECO:0000313" key="2">
    <source>
        <dbReference type="EMBL" id="KAJ1088437.1"/>
    </source>
</evidence>
<feature type="compositionally biased region" description="Basic and acidic residues" evidence="1">
    <location>
        <begin position="171"/>
        <end position="185"/>
    </location>
</feature>
<feature type="compositionally biased region" description="Basic residues" evidence="1">
    <location>
        <begin position="69"/>
        <end position="82"/>
    </location>
</feature>
<protein>
    <submittedName>
        <fullName evidence="2">Uncharacterized protein</fullName>
    </submittedName>
</protein>
<comment type="caution">
    <text evidence="2">The sequence shown here is derived from an EMBL/GenBank/DDBJ whole genome shotgun (WGS) entry which is preliminary data.</text>
</comment>
<feature type="compositionally biased region" description="Pro residues" evidence="1">
    <location>
        <begin position="1"/>
        <end position="11"/>
    </location>
</feature>
<evidence type="ECO:0000313" key="3">
    <source>
        <dbReference type="Proteomes" id="UP001066276"/>
    </source>
</evidence>
<organism evidence="2 3">
    <name type="scientific">Pleurodeles waltl</name>
    <name type="common">Iberian ribbed newt</name>
    <dbReference type="NCBI Taxonomy" id="8319"/>
    <lineage>
        <taxon>Eukaryota</taxon>
        <taxon>Metazoa</taxon>
        <taxon>Chordata</taxon>
        <taxon>Craniata</taxon>
        <taxon>Vertebrata</taxon>
        <taxon>Euteleostomi</taxon>
        <taxon>Amphibia</taxon>
        <taxon>Batrachia</taxon>
        <taxon>Caudata</taxon>
        <taxon>Salamandroidea</taxon>
        <taxon>Salamandridae</taxon>
        <taxon>Pleurodelinae</taxon>
        <taxon>Pleurodeles</taxon>
    </lineage>
</organism>
<dbReference type="EMBL" id="JANPWB010000015">
    <property type="protein sequence ID" value="KAJ1088437.1"/>
    <property type="molecule type" value="Genomic_DNA"/>
</dbReference>
<sequence length="185" mass="18838">MADSARPPPVTPNTSKQMQSLAPAHAAAPHQVPVRARTQAAAGPGDKVQAAPGPVQSPGGPPGAQIPSRRAHPGPVPKRRVGNPRPNRAPSLALTRLELAPPARGPTTGRTAQGAAPRPGAALPHPARPVPGLAKRGAVGSISAPRESRVPGCRMWLLQESMGAGAPASPEEMRGGPADRPRCRA</sequence>
<feature type="region of interest" description="Disordered" evidence="1">
    <location>
        <begin position="1"/>
        <end position="147"/>
    </location>
</feature>
<evidence type="ECO:0000256" key="1">
    <source>
        <dbReference type="SAM" id="MobiDB-lite"/>
    </source>
</evidence>
<keyword evidence="3" id="KW-1185">Reference proteome</keyword>
<reference evidence="2" key="1">
    <citation type="journal article" date="2022" name="bioRxiv">
        <title>Sequencing and chromosome-scale assembly of the giantPleurodeles waltlgenome.</title>
        <authorList>
            <person name="Brown T."/>
            <person name="Elewa A."/>
            <person name="Iarovenko S."/>
            <person name="Subramanian E."/>
            <person name="Araus A.J."/>
            <person name="Petzold A."/>
            <person name="Susuki M."/>
            <person name="Suzuki K.-i.T."/>
            <person name="Hayashi T."/>
            <person name="Toyoda A."/>
            <person name="Oliveira C."/>
            <person name="Osipova E."/>
            <person name="Leigh N.D."/>
            <person name="Simon A."/>
            <person name="Yun M.H."/>
        </authorList>
    </citation>
    <scope>NUCLEOTIDE SEQUENCE</scope>
    <source>
        <strain evidence="2">20211129_DDA</strain>
        <tissue evidence="2">Liver</tissue>
    </source>
</reference>
<proteinExistence type="predicted"/>
<feature type="region of interest" description="Disordered" evidence="1">
    <location>
        <begin position="163"/>
        <end position="185"/>
    </location>
</feature>
<gene>
    <name evidence="2" type="ORF">NDU88_001594</name>
</gene>